<comment type="caution">
    <text evidence="1">The sequence shown here is derived from an EMBL/GenBank/DDBJ whole genome shotgun (WGS) entry which is preliminary data.</text>
</comment>
<sequence>NEKAFYGLGQESFFSHELDFETELNHSLYGYSRVKVKKGFQAGSNAIEWVLCHRKESGD</sequence>
<feature type="non-terminal residue" evidence="1">
    <location>
        <position position="1"/>
    </location>
</feature>
<dbReference type="EMBL" id="JACEIK010001464">
    <property type="protein sequence ID" value="MCD7469634.1"/>
    <property type="molecule type" value="Genomic_DNA"/>
</dbReference>
<name>A0ABS8TDU3_DATST</name>
<evidence type="ECO:0000313" key="1">
    <source>
        <dbReference type="EMBL" id="MCD7469634.1"/>
    </source>
</evidence>
<proteinExistence type="predicted"/>
<keyword evidence="2" id="KW-1185">Reference proteome</keyword>
<gene>
    <name evidence="1" type="ORF">HAX54_008777</name>
</gene>
<protein>
    <submittedName>
        <fullName evidence="1">Uncharacterized protein</fullName>
    </submittedName>
</protein>
<evidence type="ECO:0000313" key="2">
    <source>
        <dbReference type="Proteomes" id="UP000823775"/>
    </source>
</evidence>
<organism evidence="1 2">
    <name type="scientific">Datura stramonium</name>
    <name type="common">Jimsonweed</name>
    <name type="synonym">Common thornapple</name>
    <dbReference type="NCBI Taxonomy" id="4076"/>
    <lineage>
        <taxon>Eukaryota</taxon>
        <taxon>Viridiplantae</taxon>
        <taxon>Streptophyta</taxon>
        <taxon>Embryophyta</taxon>
        <taxon>Tracheophyta</taxon>
        <taxon>Spermatophyta</taxon>
        <taxon>Magnoliopsida</taxon>
        <taxon>eudicotyledons</taxon>
        <taxon>Gunneridae</taxon>
        <taxon>Pentapetalae</taxon>
        <taxon>asterids</taxon>
        <taxon>lamiids</taxon>
        <taxon>Solanales</taxon>
        <taxon>Solanaceae</taxon>
        <taxon>Solanoideae</taxon>
        <taxon>Datureae</taxon>
        <taxon>Datura</taxon>
    </lineage>
</organism>
<dbReference type="Proteomes" id="UP000823775">
    <property type="component" value="Unassembled WGS sequence"/>
</dbReference>
<reference evidence="1 2" key="1">
    <citation type="journal article" date="2021" name="BMC Genomics">
        <title>Datura genome reveals duplications of psychoactive alkaloid biosynthetic genes and high mutation rate following tissue culture.</title>
        <authorList>
            <person name="Rajewski A."/>
            <person name="Carter-House D."/>
            <person name="Stajich J."/>
            <person name="Litt A."/>
        </authorList>
    </citation>
    <scope>NUCLEOTIDE SEQUENCE [LARGE SCALE GENOMIC DNA]</scope>
    <source>
        <strain evidence="1">AR-01</strain>
    </source>
</reference>
<accession>A0ABS8TDU3</accession>